<keyword evidence="2 4" id="KW-1133">Transmembrane helix</keyword>
<evidence type="ECO:0000256" key="1">
    <source>
        <dbReference type="ARBA" id="ARBA00022692"/>
    </source>
</evidence>
<dbReference type="PANTHER" id="PTHR23542:SF1">
    <property type="entry name" value="MAJOR FACILITATOR SUPERFAMILY (MFS) PROFILE DOMAIN-CONTAINING PROTEIN"/>
    <property type="match status" value="1"/>
</dbReference>
<feature type="transmembrane region" description="Helical" evidence="4">
    <location>
        <begin position="302"/>
        <end position="324"/>
    </location>
</feature>
<keyword evidence="3 4" id="KW-0472">Membrane</keyword>
<accession>A0A266LW56</accession>
<feature type="domain" description="Major facilitator superfamily (MFS) profile" evidence="5">
    <location>
        <begin position="213"/>
        <end position="400"/>
    </location>
</feature>
<feature type="transmembrane region" description="Helical" evidence="4">
    <location>
        <begin position="365"/>
        <end position="386"/>
    </location>
</feature>
<feature type="transmembrane region" description="Helical" evidence="4">
    <location>
        <begin position="278"/>
        <end position="296"/>
    </location>
</feature>
<proteinExistence type="predicted"/>
<feature type="transmembrane region" description="Helical" evidence="4">
    <location>
        <begin position="213"/>
        <end position="240"/>
    </location>
</feature>
<feature type="transmembrane region" description="Helical" evidence="4">
    <location>
        <begin position="336"/>
        <end position="359"/>
    </location>
</feature>
<name>A0A266LW56_PSEFR</name>
<dbReference type="Gene3D" id="1.20.1250.20">
    <property type="entry name" value="MFS general substrate transporter like domains"/>
    <property type="match status" value="2"/>
</dbReference>
<dbReference type="SUPFAM" id="SSF103473">
    <property type="entry name" value="MFS general substrate transporter"/>
    <property type="match status" value="1"/>
</dbReference>
<feature type="transmembrane region" description="Helical" evidence="4">
    <location>
        <begin position="20"/>
        <end position="40"/>
    </location>
</feature>
<protein>
    <submittedName>
        <fullName evidence="6">MFS transporter</fullName>
    </submittedName>
</protein>
<feature type="transmembrane region" description="Helical" evidence="4">
    <location>
        <begin position="46"/>
        <end position="67"/>
    </location>
</feature>
<dbReference type="InterPro" id="IPR011701">
    <property type="entry name" value="MFS"/>
</dbReference>
<dbReference type="InterPro" id="IPR020846">
    <property type="entry name" value="MFS_dom"/>
</dbReference>
<evidence type="ECO:0000313" key="7">
    <source>
        <dbReference type="Proteomes" id="UP000216113"/>
    </source>
</evidence>
<sequence>MANPYREIFSAPGTKAFSGAGLIARMPISMVGIGIITMLAQLQGSYWLAGGVAATFALATALLAPQISRWVDRYGQSRILPGVTAIGVSGLLALLLCSHFGAPDWTLFVFAALSGCIPSMSAMVRARWTELYRGSPKLHTAFSFESVLDEVSFIIGPPISVGLSVALFPQAGPLAAAILLAIGVSVFVLQRSTEPPVHPRSSEHQGTVLRQGAVVVLLLALLGLGTIVGTVDVVSVAFAQHQGQPAAASIVLSMYALGSCAAGLVFGMLKLNMPLPRLFVLGALATSITMVPLLWADSIATLAVGMLIAGLFFAPTLITAMGLVENIVPPAKLTEGLTWMITGLGMGVALGAVLGGWVVDAYGAQAGFTVSLAAGGIMLLFAVLGYRLLQDSTLPRAACA</sequence>
<feature type="transmembrane region" description="Helical" evidence="4">
    <location>
        <begin position="174"/>
        <end position="192"/>
    </location>
</feature>
<reference evidence="6 7" key="1">
    <citation type="submission" date="2017-08" db="EMBL/GenBank/DDBJ databases">
        <title>Genomic and metabolic characterisation of spoilage-associated Pseudomonas species.</title>
        <authorList>
            <person name="Stanborough T."/>
            <person name="Fegan N."/>
            <person name="Powell S.M."/>
            <person name="Singh T."/>
            <person name="Tamplin M.L."/>
            <person name="Chandry P.S."/>
        </authorList>
    </citation>
    <scope>NUCLEOTIDE SEQUENCE [LARGE SCALE GENOMIC DNA]</scope>
    <source>
        <strain evidence="6 7">F1820</strain>
    </source>
</reference>
<dbReference type="PANTHER" id="PTHR23542">
    <property type="match status" value="1"/>
</dbReference>
<feature type="transmembrane region" description="Helical" evidence="4">
    <location>
        <begin position="246"/>
        <end position="266"/>
    </location>
</feature>
<dbReference type="PROSITE" id="PS50850">
    <property type="entry name" value="MFS"/>
    <property type="match status" value="1"/>
</dbReference>
<feature type="transmembrane region" description="Helical" evidence="4">
    <location>
        <begin position="79"/>
        <end position="101"/>
    </location>
</feature>
<organism evidence="6 7">
    <name type="scientific">Pseudomonas fragi</name>
    <dbReference type="NCBI Taxonomy" id="296"/>
    <lineage>
        <taxon>Bacteria</taxon>
        <taxon>Pseudomonadati</taxon>
        <taxon>Pseudomonadota</taxon>
        <taxon>Gammaproteobacteria</taxon>
        <taxon>Pseudomonadales</taxon>
        <taxon>Pseudomonadaceae</taxon>
        <taxon>Pseudomonas</taxon>
    </lineage>
</organism>
<comment type="caution">
    <text evidence="6">The sequence shown here is derived from an EMBL/GenBank/DDBJ whole genome shotgun (WGS) entry which is preliminary data.</text>
</comment>
<dbReference type="InterPro" id="IPR036259">
    <property type="entry name" value="MFS_trans_sf"/>
</dbReference>
<evidence type="ECO:0000313" key="6">
    <source>
        <dbReference type="EMBL" id="OZY42316.1"/>
    </source>
</evidence>
<dbReference type="GO" id="GO:0022857">
    <property type="term" value="F:transmembrane transporter activity"/>
    <property type="evidence" value="ECO:0007669"/>
    <property type="project" value="InterPro"/>
</dbReference>
<evidence type="ECO:0000256" key="4">
    <source>
        <dbReference type="SAM" id="Phobius"/>
    </source>
</evidence>
<dbReference type="Pfam" id="PF07690">
    <property type="entry name" value="MFS_1"/>
    <property type="match status" value="1"/>
</dbReference>
<dbReference type="AlphaFoldDB" id="A0A266LW56"/>
<keyword evidence="1 4" id="KW-0812">Transmembrane</keyword>
<evidence type="ECO:0000256" key="3">
    <source>
        <dbReference type="ARBA" id="ARBA00023136"/>
    </source>
</evidence>
<evidence type="ECO:0000256" key="2">
    <source>
        <dbReference type="ARBA" id="ARBA00022989"/>
    </source>
</evidence>
<dbReference type="EMBL" id="NQKL01000005">
    <property type="protein sequence ID" value="OZY42316.1"/>
    <property type="molecule type" value="Genomic_DNA"/>
</dbReference>
<dbReference type="Proteomes" id="UP000216113">
    <property type="component" value="Unassembled WGS sequence"/>
</dbReference>
<evidence type="ECO:0000259" key="5">
    <source>
        <dbReference type="PROSITE" id="PS50850"/>
    </source>
</evidence>
<dbReference type="RefSeq" id="WP_095028691.1">
    <property type="nucleotide sequence ID" value="NZ_NQKL01000005.1"/>
</dbReference>
<gene>
    <name evidence="6" type="ORF">CJF43_07875</name>
</gene>